<evidence type="ECO:0000256" key="1">
    <source>
        <dbReference type="ARBA" id="ARBA00001614"/>
    </source>
</evidence>
<evidence type="ECO:0000256" key="3">
    <source>
        <dbReference type="ARBA" id="ARBA00005028"/>
    </source>
</evidence>
<dbReference type="CDD" id="cd09019">
    <property type="entry name" value="galactose_mutarotase_like"/>
    <property type="match status" value="1"/>
</dbReference>
<dbReference type="PANTHER" id="PTHR10091">
    <property type="entry name" value="ALDOSE-1-EPIMERASE"/>
    <property type="match status" value="1"/>
</dbReference>
<gene>
    <name evidence="11" type="ORF">METZ01_LOCUS325493</name>
</gene>
<dbReference type="InterPro" id="IPR014718">
    <property type="entry name" value="GH-type_carb-bd"/>
</dbReference>
<dbReference type="NCBIfam" id="NF008277">
    <property type="entry name" value="PRK11055.1"/>
    <property type="match status" value="1"/>
</dbReference>
<dbReference type="EMBL" id="UINC01107338">
    <property type="protein sequence ID" value="SVC72639.1"/>
    <property type="molecule type" value="Genomic_DNA"/>
</dbReference>
<dbReference type="InterPro" id="IPR008183">
    <property type="entry name" value="Aldose_1/G6P_1-epimerase"/>
</dbReference>
<evidence type="ECO:0000313" key="11">
    <source>
        <dbReference type="EMBL" id="SVC72639.1"/>
    </source>
</evidence>
<dbReference type="PIRSF" id="PIRSF005096">
    <property type="entry name" value="GALM"/>
    <property type="match status" value="1"/>
</dbReference>
<evidence type="ECO:0000256" key="5">
    <source>
        <dbReference type="ARBA" id="ARBA00011245"/>
    </source>
</evidence>
<dbReference type="GO" id="GO:0030246">
    <property type="term" value="F:carbohydrate binding"/>
    <property type="evidence" value="ECO:0007669"/>
    <property type="project" value="InterPro"/>
</dbReference>
<dbReference type="GO" id="GO:0006006">
    <property type="term" value="P:glucose metabolic process"/>
    <property type="evidence" value="ECO:0007669"/>
    <property type="project" value="TreeGrafter"/>
</dbReference>
<comment type="subcellular location">
    <subcellularLocation>
        <location evidence="2">Cytoplasm</location>
    </subcellularLocation>
</comment>
<dbReference type="EC" id="5.1.3.3" evidence="6"/>
<dbReference type="PROSITE" id="PS00545">
    <property type="entry name" value="ALDOSE_1_EPIMERASE"/>
    <property type="match status" value="1"/>
</dbReference>
<proteinExistence type="inferred from homology"/>
<dbReference type="InterPro" id="IPR015443">
    <property type="entry name" value="Aldose_1-epimerase"/>
</dbReference>
<dbReference type="GO" id="GO:0005737">
    <property type="term" value="C:cytoplasm"/>
    <property type="evidence" value="ECO:0007669"/>
    <property type="project" value="UniProtKB-SubCell"/>
</dbReference>
<dbReference type="GO" id="GO:0033499">
    <property type="term" value="P:galactose catabolic process via UDP-galactose, Leloir pathway"/>
    <property type="evidence" value="ECO:0007669"/>
    <property type="project" value="TreeGrafter"/>
</dbReference>
<dbReference type="PANTHER" id="PTHR10091:SF0">
    <property type="entry name" value="GALACTOSE MUTAROTASE"/>
    <property type="match status" value="1"/>
</dbReference>
<organism evidence="11">
    <name type="scientific">marine metagenome</name>
    <dbReference type="NCBI Taxonomy" id="408172"/>
    <lineage>
        <taxon>unclassified sequences</taxon>
        <taxon>metagenomes</taxon>
        <taxon>ecological metagenomes</taxon>
    </lineage>
</organism>
<dbReference type="GO" id="GO:0004034">
    <property type="term" value="F:aldose 1-epimerase activity"/>
    <property type="evidence" value="ECO:0007669"/>
    <property type="project" value="UniProtKB-EC"/>
</dbReference>
<dbReference type="UniPathway" id="UPA00242"/>
<evidence type="ECO:0000256" key="7">
    <source>
        <dbReference type="ARBA" id="ARBA00022490"/>
    </source>
</evidence>
<dbReference type="InterPro" id="IPR018052">
    <property type="entry name" value="Ald1_epimerase_CS"/>
</dbReference>
<evidence type="ECO:0000256" key="9">
    <source>
        <dbReference type="ARBA" id="ARBA00023235"/>
    </source>
</evidence>
<keyword evidence="9" id="KW-0413">Isomerase</keyword>
<accession>A0A382PGW2</accession>
<comment type="similarity">
    <text evidence="4">Belongs to the aldose epimerase family.</text>
</comment>
<keyword evidence="10" id="KW-0119">Carbohydrate metabolism</keyword>
<dbReference type="Gene3D" id="2.70.98.10">
    <property type="match status" value="1"/>
</dbReference>
<sequence>DFGKTKAGEQADIYTLKNVKGVIAKVTTYGATLVELHVPDKSGKLADVVNGFDNVAGYEGDDNQYFGCTTGRVCNRIAKGKFTLDGKEYTLATNNDPNHLHGGGDKALSKQVWKAEPAADARAVTFSLTSPDGEEGYPGSLSVKVTYTLTDDNCLRIDYEATTDKATPVNLTNHAYFNLGGAGTGTVLDHELELNADHFTPVDNTLIPTGKIDPVAGTELDFRTSHVIGARIPDKDATKTEDAKTPTLGYDHNFVLKGKAGTQRFAARLKDPESGRVMEIHTDQPAIQFYSGNFLKNQPGKGGKTYPFRGALCLETQHNPDSVNHTNFPSTILRPGKTYRTTT</sequence>
<evidence type="ECO:0000256" key="8">
    <source>
        <dbReference type="ARBA" id="ARBA00022553"/>
    </source>
</evidence>
<dbReference type="InterPro" id="IPR047215">
    <property type="entry name" value="Galactose_mutarotase-like"/>
</dbReference>
<dbReference type="Pfam" id="PF01263">
    <property type="entry name" value="Aldose_epim"/>
    <property type="match status" value="1"/>
</dbReference>
<protein>
    <recommendedName>
        <fullName evidence="6">aldose 1-epimerase</fullName>
        <ecNumber evidence="6">5.1.3.3</ecNumber>
    </recommendedName>
</protein>
<feature type="non-terminal residue" evidence="11">
    <location>
        <position position="1"/>
    </location>
</feature>
<evidence type="ECO:0000256" key="6">
    <source>
        <dbReference type="ARBA" id="ARBA00013185"/>
    </source>
</evidence>
<comment type="pathway">
    <text evidence="3">Carbohydrate metabolism; hexose metabolism.</text>
</comment>
<comment type="subunit">
    <text evidence="5">Monomer.</text>
</comment>
<evidence type="ECO:0000256" key="4">
    <source>
        <dbReference type="ARBA" id="ARBA00006206"/>
    </source>
</evidence>
<keyword evidence="8" id="KW-0597">Phosphoprotein</keyword>
<dbReference type="AlphaFoldDB" id="A0A382PGW2"/>
<evidence type="ECO:0000256" key="2">
    <source>
        <dbReference type="ARBA" id="ARBA00004496"/>
    </source>
</evidence>
<dbReference type="FunFam" id="2.70.98.10:FF:000003">
    <property type="entry name" value="Aldose 1-epimerase"/>
    <property type="match status" value="1"/>
</dbReference>
<comment type="catalytic activity">
    <reaction evidence="1">
        <text>alpha-D-glucose = beta-D-glucose</text>
        <dbReference type="Rhea" id="RHEA:10264"/>
        <dbReference type="ChEBI" id="CHEBI:15903"/>
        <dbReference type="ChEBI" id="CHEBI:17925"/>
        <dbReference type="EC" id="5.1.3.3"/>
    </reaction>
</comment>
<feature type="non-terminal residue" evidence="11">
    <location>
        <position position="343"/>
    </location>
</feature>
<reference evidence="11" key="1">
    <citation type="submission" date="2018-05" db="EMBL/GenBank/DDBJ databases">
        <authorList>
            <person name="Lanie J.A."/>
            <person name="Ng W.-L."/>
            <person name="Kazmierczak K.M."/>
            <person name="Andrzejewski T.M."/>
            <person name="Davidsen T.M."/>
            <person name="Wayne K.J."/>
            <person name="Tettelin H."/>
            <person name="Glass J.I."/>
            <person name="Rusch D."/>
            <person name="Podicherti R."/>
            <person name="Tsui H.-C.T."/>
            <person name="Winkler M.E."/>
        </authorList>
    </citation>
    <scope>NUCLEOTIDE SEQUENCE</scope>
</reference>
<dbReference type="SUPFAM" id="SSF74650">
    <property type="entry name" value="Galactose mutarotase-like"/>
    <property type="match status" value="1"/>
</dbReference>
<name>A0A382PGW2_9ZZZZ</name>
<dbReference type="InterPro" id="IPR011013">
    <property type="entry name" value="Gal_mutarotase_sf_dom"/>
</dbReference>
<evidence type="ECO:0000256" key="10">
    <source>
        <dbReference type="ARBA" id="ARBA00023277"/>
    </source>
</evidence>
<keyword evidence="7" id="KW-0963">Cytoplasm</keyword>